<evidence type="ECO:0000313" key="2">
    <source>
        <dbReference type="Proteomes" id="UP000015103"/>
    </source>
</evidence>
<proteinExistence type="predicted"/>
<reference evidence="1" key="1">
    <citation type="submission" date="2015-05" db="UniProtKB">
        <authorList>
            <consortium name="EnsemblMetazoa"/>
        </authorList>
    </citation>
    <scope>IDENTIFICATION</scope>
</reference>
<dbReference type="GeneID" id="141459834"/>
<dbReference type="Proteomes" id="UP000015103">
    <property type="component" value="Unassembled WGS sequence"/>
</dbReference>
<dbReference type="InterPro" id="IPR021836">
    <property type="entry name" value="DUF3429"/>
</dbReference>
<keyword evidence="2" id="KW-1185">Reference proteome</keyword>
<dbReference type="RefSeq" id="XP_073995459.1">
    <property type="nucleotide sequence ID" value="XM_074139358.1"/>
</dbReference>
<dbReference type="OMA" id="CADKEIA"/>
<dbReference type="eggNOG" id="ENOG502RYSE">
    <property type="taxonomic scope" value="Eukaryota"/>
</dbReference>
<protein>
    <recommendedName>
        <fullName evidence="3">Transmembrane protein 69</fullName>
    </recommendedName>
</protein>
<dbReference type="VEuPathDB" id="VectorBase:RPRC001343"/>
<dbReference type="HOGENOM" id="CLU_095371_0_0_1"/>
<dbReference type="EMBL" id="ACPB03008067">
    <property type="status" value="NOT_ANNOTATED_CDS"/>
    <property type="molecule type" value="Genomic_DNA"/>
</dbReference>
<accession>T1HBD3</accession>
<sequence>MHIFRATNLYLVGRSLNPEYMVCSSFYKLDGNVFTKLRTMSNSEQKYCTEKSTCADKEIAQKPPLRLFHRTSSQFNSVDEVSKQVLSFFQTIKMKDMAQAPEPVFWYSTAALIPFVAPPISFLIFGYYPFLATLQLTYAATLSAFAGGMKWGWALNDTEHKPTWENLGWSIVPQMMGWFGLLLPQQLGFLVVTTAIAVSTFIDLTSTCYPNWFKAIRLALTVPALLCLMITFLIRVFH</sequence>
<dbReference type="Pfam" id="PF11911">
    <property type="entry name" value="DUF3429"/>
    <property type="match status" value="1"/>
</dbReference>
<evidence type="ECO:0008006" key="3">
    <source>
        <dbReference type="Google" id="ProtNLM"/>
    </source>
</evidence>
<dbReference type="EnsemblMetazoa" id="RPRC001343-RA">
    <property type="protein sequence ID" value="RPRC001343-PA"/>
    <property type="gene ID" value="RPRC001343"/>
</dbReference>
<organism evidence="1 2">
    <name type="scientific">Rhodnius prolixus</name>
    <name type="common">Triatomid bug</name>
    <dbReference type="NCBI Taxonomy" id="13249"/>
    <lineage>
        <taxon>Eukaryota</taxon>
        <taxon>Metazoa</taxon>
        <taxon>Ecdysozoa</taxon>
        <taxon>Arthropoda</taxon>
        <taxon>Hexapoda</taxon>
        <taxon>Insecta</taxon>
        <taxon>Pterygota</taxon>
        <taxon>Neoptera</taxon>
        <taxon>Paraneoptera</taxon>
        <taxon>Hemiptera</taxon>
        <taxon>Heteroptera</taxon>
        <taxon>Panheteroptera</taxon>
        <taxon>Cimicomorpha</taxon>
        <taxon>Reduviidae</taxon>
        <taxon>Triatominae</taxon>
        <taxon>Rhodnius</taxon>
    </lineage>
</organism>
<name>T1HBD3_RHOPR</name>
<dbReference type="InParanoid" id="T1HBD3"/>
<dbReference type="PANTHER" id="PTHR15887">
    <property type="entry name" value="TRANSMEMBRANE PROTEIN 69"/>
    <property type="match status" value="1"/>
</dbReference>
<dbReference type="PANTHER" id="PTHR15887:SF1">
    <property type="entry name" value="TRANSMEMBRANE PROTEIN 69"/>
    <property type="match status" value="1"/>
</dbReference>
<dbReference type="AlphaFoldDB" id="T1HBD3"/>
<evidence type="ECO:0000313" key="1">
    <source>
        <dbReference type="EnsemblMetazoa" id="RPRC001343-PA"/>
    </source>
</evidence>